<dbReference type="Pfam" id="PF13579">
    <property type="entry name" value="Glyco_trans_4_4"/>
    <property type="match status" value="1"/>
</dbReference>
<evidence type="ECO:0000313" key="6">
    <source>
        <dbReference type="Proteomes" id="UP000694300"/>
    </source>
</evidence>
<organism evidence="5 6">
    <name type="scientific">Pseudonocardia oceani</name>
    <dbReference type="NCBI Taxonomy" id="2792013"/>
    <lineage>
        <taxon>Bacteria</taxon>
        <taxon>Bacillati</taxon>
        <taxon>Actinomycetota</taxon>
        <taxon>Actinomycetes</taxon>
        <taxon>Pseudonocardiales</taxon>
        <taxon>Pseudonocardiaceae</taxon>
        <taxon>Pseudonocardia</taxon>
    </lineage>
</organism>
<dbReference type="InterPro" id="IPR001296">
    <property type="entry name" value="Glyco_trans_1"/>
</dbReference>
<dbReference type="Pfam" id="PF00534">
    <property type="entry name" value="Glycos_transf_1"/>
    <property type="match status" value="1"/>
</dbReference>
<evidence type="ECO:0000259" key="4">
    <source>
        <dbReference type="Pfam" id="PF13579"/>
    </source>
</evidence>
<accession>A0ABS6U5J0</accession>
<sequence>MRVLLVSKFLHHVGGVETYVRWLAETMQAAGHQVALLGMRPPDGHDPMDFGEAPLYLTPTRQFVAASSRMRVRSAMSSIYSRAAGATMKRALSEFSPTVIHYHGTCYQLTSSVVTAAAASGAGRVMTAHEYKLVCANQRLWDDAASRICTRCLGASTAQKFSEPVKASCIKSSRAASAIGGAEAVLSRQVWQRARDVAIHAPSKFMLSTLVDDGWSAGRIRVIDLPWSPGGALMTRAREHFLYMGRLAAEKDVLTLIKGWHLARDRTGMRRLLVAGDGTEAQQLRDWVRSNKVERVKFLGRLDAAGIAESLAGAIATVHPAAWFENSPFAVRESISAGVPAVVADVGGMPELVRDGLTGHTVAHGVQSWADAFAEAVHGAAWVPEPGQGVRAAADTYAMTGPAHLDELLDLYGTAYAWANDGA</sequence>
<evidence type="ECO:0000256" key="2">
    <source>
        <dbReference type="ARBA" id="ARBA00022679"/>
    </source>
</evidence>
<evidence type="ECO:0000259" key="3">
    <source>
        <dbReference type="Pfam" id="PF00534"/>
    </source>
</evidence>
<keyword evidence="2" id="KW-0808">Transferase</keyword>
<proteinExistence type="predicted"/>
<protein>
    <submittedName>
        <fullName evidence="5">Glycosyltransferase</fullName>
    </submittedName>
</protein>
<keyword evidence="6" id="KW-1185">Reference proteome</keyword>
<evidence type="ECO:0000256" key="1">
    <source>
        <dbReference type="ARBA" id="ARBA00022676"/>
    </source>
</evidence>
<dbReference type="PANTHER" id="PTHR45947:SF13">
    <property type="entry name" value="TRANSFERASE"/>
    <property type="match status" value="1"/>
</dbReference>
<comment type="caution">
    <text evidence="5">The sequence shown here is derived from an EMBL/GenBank/DDBJ whole genome shotgun (WGS) entry which is preliminary data.</text>
</comment>
<evidence type="ECO:0000313" key="5">
    <source>
        <dbReference type="EMBL" id="MBW0127491.1"/>
    </source>
</evidence>
<feature type="domain" description="Glycosyltransferase subfamily 4-like N-terminal" evidence="4">
    <location>
        <begin position="14"/>
        <end position="223"/>
    </location>
</feature>
<dbReference type="InterPro" id="IPR028098">
    <property type="entry name" value="Glyco_trans_4-like_N"/>
</dbReference>
<name>A0ABS6U5J0_9PSEU</name>
<dbReference type="Proteomes" id="UP000694300">
    <property type="component" value="Unassembled WGS sequence"/>
</dbReference>
<feature type="domain" description="Glycosyl transferase family 1" evidence="3">
    <location>
        <begin position="240"/>
        <end position="378"/>
    </location>
</feature>
<gene>
    <name evidence="5" type="ORF">I4I82_07315</name>
</gene>
<dbReference type="EMBL" id="JADQDF010000001">
    <property type="protein sequence ID" value="MBW0127491.1"/>
    <property type="molecule type" value="Genomic_DNA"/>
</dbReference>
<dbReference type="PANTHER" id="PTHR45947">
    <property type="entry name" value="SULFOQUINOVOSYL TRANSFERASE SQD2"/>
    <property type="match status" value="1"/>
</dbReference>
<reference evidence="5 6" key="1">
    <citation type="submission" date="2020-11" db="EMBL/GenBank/DDBJ databases">
        <title>Pseudonocardia abyssalis sp. nov. and Pseudonocardia oceani sp. nov., description and phylogenomic analysis of two novel actinomycetes isolated from the deep Southern Ocean.</title>
        <authorList>
            <person name="Parra J."/>
        </authorList>
    </citation>
    <scope>NUCLEOTIDE SEQUENCE [LARGE SCALE GENOMIC DNA]</scope>
    <source>
        <strain evidence="6">KRD185</strain>
    </source>
</reference>
<dbReference type="InterPro" id="IPR050194">
    <property type="entry name" value="Glycosyltransferase_grp1"/>
</dbReference>
<keyword evidence="1" id="KW-0328">Glycosyltransferase</keyword>
<dbReference type="RefSeq" id="WP_218595557.1">
    <property type="nucleotide sequence ID" value="NZ_JADQDE010000170.1"/>
</dbReference>